<reference evidence="2 3" key="1">
    <citation type="submission" date="2020-10" db="EMBL/GenBank/DDBJ databases">
        <title>Identification of Nocardia species via Next-generation sequencing and recognition of intraspecies genetic diversity.</title>
        <authorList>
            <person name="Li P."/>
            <person name="Li P."/>
            <person name="Lu B."/>
        </authorList>
    </citation>
    <scope>NUCLEOTIDE SEQUENCE [LARGE SCALE GENOMIC DNA]</scope>
    <source>
        <strain evidence="2 3">N-11</strain>
    </source>
</reference>
<dbReference type="EMBL" id="JADLRE010000021">
    <property type="protein sequence ID" value="MBF6228262.1"/>
    <property type="molecule type" value="Genomic_DNA"/>
</dbReference>
<evidence type="ECO:0000313" key="2">
    <source>
        <dbReference type="EMBL" id="MBF6228262.1"/>
    </source>
</evidence>
<accession>A0ABS0CD29</accession>
<dbReference type="Proteomes" id="UP000807309">
    <property type="component" value="Unassembled WGS sequence"/>
</dbReference>
<gene>
    <name evidence="2" type="ORF">IU470_24530</name>
</gene>
<organism evidence="2 3">
    <name type="scientific">Nocardia abscessus</name>
    <dbReference type="NCBI Taxonomy" id="120957"/>
    <lineage>
        <taxon>Bacteria</taxon>
        <taxon>Bacillati</taxon>
        <taxon>Actinomycetota</taxon>
        <taxon>Actinomycetes</taxon>
        <taxon>Mycobacteriales</taxon>
        <taxon>Nocardiaceae</taxon>
        <taxon>Nocardia</taxon>
    </lineage>
</organism>
<name>A0ABS0CD29_9NOCA</name>
<sequence length="96" mass="9841">MAVALTGTATGTAAAEPGCSGSMNGPWSYNGTCQGDAGSYRLEIDCIGYDFTANPPILGRYTARTDLPVGQSGTVACFGPNWSSAGWGVGARIFRL</sequence>
<dbReference type="RefSeq" id="WP_195035181.1">
    <property type="nucleotide sequence ID" value="NZ_JADLRE010000021.1"/>
</dbReference>
<proteinExistence type="predicted"/>
<feature type="region of interest" description="Disordered" evidence="1">
    <location>
        <begin position="1"/>
        <end position="23"/>
    </location>
</feature>
<keyword evidence="3" id="KW-1185">Reference proteome</keyword>
<evidence type="ECO:0000313" key="3">
    <source>
        <dbReference type="Proteomes" id="UP000807309"/>
    </source>
</evidence>
<comment type="caution">
    <text evidence="2">The sequence shown here is derived from an EMBL/GenBank/DDBJ whole genome shotgun (WGS) entry which is preliminary data.</text>
</comment>
<evidence type="ECO:0000256" key="1">
    <source>
        <dbReference type="SAM" id="MobiDB-lite"/>
    </source>
</evidence>
<protein>
    <submittedName>
        <fullName evidence="2">Uncharacterized protein</fullName>
    </submittedName>
</protein>
<feature type="compositionally biased region" description="Low complexity" evidence="1">
    <location>
        <begin position="1"/>
        <end position="15"/>
    </location>
</feature>